<evidence type="ECO:0000313" key="2">
    <source>
        <dbReference type="Proteomes" id="UP001159363"/>
    </source>
</evidence>
<sequence length="101" mass="11649">MNLKSNEYNQFIRWNNPLKLPAALKLSEEDIRSFIRCSAQFEIGRSPCHSQVVERRVRLVRDASLATCGAEVRNGSIHNRMKSRNELPNFDTKMNLFGARV</sequence>
<comment type="caution">
    <text evidence="1">The sequence shown here is derived from an EMBL/GenBank/DDBJ whole genome shotgun (WGS) entry which is preliminary data.</text>
</comment>
<keyword evidence="2" id="KW-1185">Reference proteome</keyword>
<name>A0ABQ9HJP8_9NEOP</name>
<dbReference type="EMBL" id="JARBHB010000005">
    <property type="protein sequence ID" value="KAJ8884410.1"/>
    <property type="molecule type" value="Genomic_DNA"/>
</dbReference>
<reference evidence="1 2" key="1">
    <citation type="submission" date="2023-02" db="EMBL/GenBank/DDBJ databases">
        <title>LHISI_Scaffold_Assembly.</title>
        <authorList>
            <person name="Stuart O.P."/>
            <person name="Cleave R."/>
            <person name="Magrath M.J.L."/>
            <person name="Mikheyev A.S."/>
        </authorList>
    </citation>
    <scope>NUCLEOTIDE SEQUENCE [LARGE SCALE GENOMIC DNA]</scope>
    <source>
        <strain evidence="1">Daus_M_001</strain>
        <tissue evidence="1">Leg muscle</tissue>
    </source>
</reference>
<accession>A0ABQ9HJP8</accession>
<evidence type="ECO:0000313" key="1">
    <source>
        <dbReference type="EMBL" id="KAJ8884410.1"/>
    </source>
</evidence>
<dbReference type="PANTHER" id="PTHR46409:SF1">
    <property type="entry name" value="HTH PSQ-TYPE DOMAIN-CONTAINING PROTEIN"/>
    <property type="match status" value="1"/>
</dbReference>
<protein>
    <submittedName>
        <fullName evidence="1">Uncharacterized protein</fullName>
    </submittedName>
</protein>
<dbReference type="Proteomes" id="UP001159363">
    <property type="component" value="Chromosome 4"/>
</dbReference>
<dbReference type="PANTHER" id="PTHR46409">
    <property type="entry name" value="HTH PSQ-TYPE DOMAIN-CONTAINING PROTEIN"/>
    <property type="match status" value="1"/>
</dbReference>
<proteinExistence type="predicted"/>
<gene>
    <name evidence="1" type="ORF">PR048_016267</name>
</gene>
<organism evidence="1 2">
    <name type="scientific">Dryococelus australis</name>
    <dbReference type="NCBI Taxonomy" id="614101"/>
    <lineage>
        <taxon>Eukaryota</taxon>
        <taxon>Metazoa</taxon>
        <taxon>Ecdysozoa</taxon>
        <taxon>Arthropoda</taxon>
        <taxon>Hexapoda</taxon>
        <taxon>Insecta</taxon>
        <taxon>Pterygota</taxon>
        <taxon>Neoptera</taxon>
        <taxon>Polyneoptera</taxon>
        <taxon>Phasmatodea</taxon>
        <taxon>Verophasmatodea</taxon>
        <taxon>Anareolatae</taxon>
        <taxon>Phasmatidae</taxon>
        <taxon>Eurycanthinae</taxon>
        <taxon>Dryococelus</taxon>
    </lineage>
</organism>